<dbReference type="Gene3D" id="3.60.21.70">
    <property type="entry name" value="PhoD-like phosphatase"/>
    <property type="match status" value="1"/>
</dbReference>
<proteinExistence type="predicted"/>
<dbReference type="Gene3D" id="2.60.40.380">
    <property type="entry name" value="Purple acid phosphatase-like, N-terminal"/>
    <property type="match status" value="1"/>
</dbReference>
<reference evidence="3 4" key="1">
    <citation type="submission" date="2019-04" db="EMBL/GenBank/DDBJ databases">
        <title>Kribbella sp. NEAU-THZ 27 nov., a novel actinomycete isolated from soil.</title>
        <authorList>
            <person name="Duan L."/>
        </authorList>
    </citation>
    <scope>NUCLEOTIDE SEQUENCE [LARGE SCALE GENOMIC DNA]</scope>
    <source>
        <strain evidence="4">NEAU-THZ27</strain>
    </source>
</reference>
<name>A0A4U3LY33_9ACTN</name>
<organism evidence="3 4">
    <name type="scientific">Kribbella jiaozuonensis</name>
    <dbReference type="NCBI Taxonomy" id="2575441"/>
    <lineage>
        <taxon>Bacteria</taxon>
        <taxon>Bacillati</taxon>
        <taxon>Actinomycetota</taxon>
        <taxon>Actinomycetes</taxon>
        <taxon>Propionibacteriales</taxon>
        <taxon>Kribbellaceae</taxon>
        <taxon>Kribbella</taxon>
    </lineage>
</organism>
<dbReference type="SUPFAM" id="SSF56300">
    <property type="entry name" value="Metallo-dependent phosphatases"/>
    <property type="match status" value="1"/>
</dbReference>
<feature type="domain" description="PhoD-like phosphatase metallophosphatase" evidence="1">
    <location>
        <begin position="154"/>
        <end position="506"/>
    </location>
</feature>
<dbReference type="EMBL" id="SZPZ01000002">
    <property type="protein sequence ID" value="TKK79816.1"/>
    <property type="molecule type" value="Genomic_DNA"/>
</dbReference>
<dbReference type="PANTHER" id="PTHR43606:SF2">
    <property type="entry name" value="ALKALINE PHOSPHATASE FAMILY PROTEIN (AFU_ORTHOLOGUE AFUA_5G03860)"/>
    <property type="match status" value="1"/>
</dbReference>
<dbReference type="InterPro" id="IPR018946">
    <property type="entry name" value="PhoD-like_MPP"/>
</dbReference>
<evidence type="ECO:0000313" key="4">
    <source>
        <dbReference type="Proteomes" id="UP000305836"/>
    </source>
</evidence>
<gene>
    <name evidence="3" type="ORF">FDA38_15715</name>
</gene>
<evidence type="ECO:0000313" key="3">
    <source>
        <dbReference type="EMBL" id="TKK79816.1"/>
    </source>
</evidence>
<accession>A0A4U3LY33</accession>
<evidence type="ECO:0000259" key="2">
    <source>
        <dbReference type="Pfam" id="PF16655"/>
    </source>
</evidence>
<dbReference type="RefSeq" id="WP_137254765.1">
    <property type="nucleotide sequence ID" value="NZ_JBHSPQ010000001.1"/>
</dbReference>
<dbReference type="CDD" id="cd07389">
    <property type="entry name" value="MPP_PhoD"/>
    <property type="match status" value="1"/>
</dbReference>
<dbReference type="InterPro" id="IPR052900">
    <property type="entry name" value="Phospholipid_Metab_Enz"/>
</dbReference>
<dbReference type="PANTHER" id="PTHR43606">
    <property type="entry name" value="PHOSPHATASE, PUTATIVE (AFU_ORTHOLOGUE AFUA_6G08710)-RELATED"/>
    <property type="match status" value="1"/>
</dbReference>
<feature type="domain" description="Phospholipase D N-terminal" evidence="2">
    <location>
        <begin position="46"/>
        <end position="141"/>
    </location>
</feature>
<dbReference type="InterPro" id="IPR006311">
    <property type="entry name" value="TAT_signal"/>
</dbReference>
<dbReference type="OrthoDB" id="327733at2"/>
<dbReference type="AlphaFoldDB" id="A0A4U3LY33"/>
<dbReference type="Pfam" id="PF16655">
    <property type="entry name" value="PhoD_N"/>
    <property type="match status" value="1"/>
</dbReference>
<evidence type="ECO:0000259" key="1">
    <source>
        <dbReference type="Pfam" id="PF09423"/>
    </source>
</evidence>
<dbReference type="Pfam" id="PF09423">
    <property type="entry name" value="PhoD"/>
    <property type="match status" value="1"/>
</dbReference>
<protein>
    <submittedName>
        <fullName evidence="3">Alkaline phosphatase</fullName>
    </submittedName>
</protein>
<dbReference type="Proteomes" id="UP000305836">
    <property type="component" value="Unassembled WGS sequence"/>
</dbReference>
<keyword evidence="4" id="KW-1185">Reference proteome</keyword>
<sequence length="540" mass="59273">MSERVTLPSIRRRTLLGAAGAAVAAGGVVDVRQAHANPIRSDPFGLGVASGDPLSDRVILWTRLLRDPADGARLTDRAVQVGWQIATDERFRHVVRAGSATARANLAHSIHVDAAGLRPGRDYFYRFRTGRFISPVGHTRTAPAPHSAAARLRFAVANCQDWQNGYFGAYRDIAASDLDLVLHVGDYIYEYDPQQNAVRQHNASSGTAAGADQLITLADYRNRHALYKSDPALQAAHAALPFISTWDDHETENNYAGLIDEQDAPPWHQTPEQFKLQRAAAYQAWYEHTPVRATNRGGWSDLRIYRRFDFGTLLRLNVLDTRQYRTDQPGGGLPTGGLPSDFGPQALGDTNVTGTLTGPVQEKWLLDGLRTSHTRWNVLGQQVMMAPTRFIAPPPASVVNLDQWDGYTPQRRRLLAAIAASKAANPVVIAGDIHSTWINDLRLTVDDPSAPVVASEFVSTSITSDFPAAFVPIAEQSNAAFNPWVRYFNGRTHGWLRMDVDRTRWLTEERSVSSVAVPDAPSSTTARWAVEAGKPGVVPA</sequence>
<comment type="caution">
    <text evidence="3">The sequence shown here is derived from an EMBL/GenBank/DDBJ whole genome shotgun (WGS) entry which is preliminary data.</text>
</comment>
<dbReference type="InterPro" id="IPR029052">
    <property type="entry name" value="Metallo-depent_PP-like"/>
</dbReference>
<dbReference type="PROSITE" id="PS51318">
    <property type="entry name" value="TAT"/>
    <property type="match status" value="1"/>
</dbReference>
<dbReference type="InterPro" id="IPR038607">
    <property type="entry name" value="PhoD-like_sf"/>
</dbReference>
<dbReference type="InterPro" id="IPR032093">
    <property type="entry name" value="PhoD_N"/>
</dbReference>